<sequence>MNANFEISRRSFLKGAGAVGAAGLLAACGGSSSSTGSTATSGAASAPAASNGGAPLSEYYTWESNVRELEEWNVLHSQDASDFNVLTNLVDGLLSSDPYGKPVAAIAESWEHNEDASVWTFHLRDDVDWCDVNGNVTGHITSKDFLVGCEWVINQYKNEAFNTSMPLQNVLNAEEYYNHTVELGDAAADLTYQDMLDFGVGIEAPDDYTLVFTCKNPCPYFDTVAGYVSFYPASEDLINQLGIDGFRYATQLEMWYCGPYLIEEYVNRNTKSFIPNPTWYGADDHSRFERVVVTMLTDQVVGYQLYQNRELDEIDLTESTITTITNDPNHEYADQLCEKRPKKYSYQFHFNFERFNDDGTPDDNWNKAVANEAFRRCMLEGLDLTTYYARTNAINPLKCENDFYTMQGVCYNTSGKDYTELVRERMGYGQYDGETMVRTRGADIAALKQQAMDELSAIGVTFPVHCYYPILSGNTTQQDSAVVLRQCFTDSLGDDFIVLDVVEYVSSITQEIINAHKHSIVQNGWGADFGDPINFLGQEILHDDNAYYAMNYGFIGKIVKEGSTSDWQSDVVAKFEEFTTMVNDASAIVDDIDARYDAFADAEAYMLQHALTMPAVYEVSWCLTHANEYSKINAMYGIFNYKYVDWETSEEAYTTEQYEEFAAAFNAAMQA</sequence>
<comment type="subcellular location">
    <subcellularLocation>
        <location evidence="1">Cell envelope</location>
    </subcellularLocation>
</comment>
<dbReference type="PANTHER" id="PTHR30290">
    <property type="entry name" value="PERIPLASMIC BINDING COMPONENT OF ABC TRANSPORTER"/>
    <property type="match status" value="1"/>
</dbReference>
<dbReference type="SUPFAM" id="SSF53850">
    <property type="entry name" value="Periplasmic binding protein-like II"/>
    <property type="match status" value="1"/>
</dbReference>
<comment type="caution">
    <text evidence="6">The sequence shown here is derived from an EMBL/GenBank/DDBJ whole genome shotgun (WGS) entry which is preliminary data.</text>
</comment>
<dbReference type="PROSITE" id="PS51318">
    <property type="entry name" value="TAT"/>
    <property type="match status" value="1"/>
</dbReference>
<dbReference type="Pfam" id="PF00496">
    <property type="entry name" value="SBP_bac_5"/>
    <property type="match status" value="1"/>
</dbReference>
<accession>A0A9D2FGB5</accession>
<dbReference type="GO" id="GO:0015833">
    <property type="term" value="P:peptide transport"/>
    <property type="evidence" value="ECO:0007669"/>
    <property type="project" value="TreeGrafter"/>
</dbReference>
<proteinExistence type="inferred from homology"/>
<evidence type="ECO:0000313" key="6">
    <source>
        <dbReference type="EMBL" id="HIZ57917.1"/>
    </source>
</evidence>
<evidence type="ECO:0000256" key="3">
    <source>
        <dbReference type="ARBA" id="ARBA00022448"/>
    </source>
</evidence>
<reference evidence="6" key="1">
    <citation type="journal article" date="2021" name="PeerJ">
        <title>Extensive microbial diversity within the chicken gut microbiome revealed by metagenomics and culture.</title>
        <authorList>
            <person name="Gilroy R."/>
            <person name="Ravi A."/>
            <person name="Getino M."/>
            <person name="Pursley I."/>
            <person name="Horton D.L."/>
            <person name="Alikhan N.F."/>
            <person name="Baker D."/>
            <person name="Gharbi K."/>
            <person name="Hall N."/>
            <person name="Watson M."/>
            <person name="Adriaenssens E.M."/>
            <person name="Foster-Nyarko E."/>
            <person name="Jarju S."/>
            <person name="Secka A."/>
            <person name="Antonio M."/>
            <person name="Oren A."/>
            <person name="Chaudhuri R.R."/>
            <person name="La Ragione R."/>
            <person name="Hildebrand F."/>
            <person name="Pallen M.J."/>
        </authorList>
    </citation>
    <scope>NUCLEOTIDE SEQUENCE</scope>
    <source>
        <strain evidence="6">ChiBcec16-3735</strain>
    </source>
</reference>
<dbReference type="InterPro" id="IPR039424">
    <property type="entry name" value="SBP_5"/>
</dbReference>
<dbReference type="GO" id="GO:0030313">
    <property type="term" value="C:cell envelope"/>
    <property type="evidence" value="ECO:0007669"/>
    <property type="project" value="UniProtKB-SubCell"/>
</dbReference>
<dbReference type="Gene3D" id="3.10.105.10">
    <property type="entry name" value="Dipeptide-binding Protein, Domain 3"/>
    <property type="match status" value="2"/>
</dbReference>
<dbReference type="Gene3D" id="3.40.190.10">
    <property type="entry name" value="Periplasmic binding protein-like II"/>
    <property type="match status" value="1"/>
</dbReference>
<protein>
    <submittedName>
        <fullName evidence="6">Twin-arginine translocation signal domain-containing protein</fullName>
    </submittedName>
</protein>
<comment type="similarity">
    <text evidence="2">Belongs to the bacterial solute-binding protein 5 family.</text>
</comment>
<dbReference type="InterPro" id="IPR019546">
    <property type="entry name" value="TAT_signal_bac_arc"/>
</dbReference>
<keyword evidence="3" id="KW-0813">Transport</keyword>
<name>A0A9D2FGB5_9FIRM</name>
<dbReference type="Pfam" id="PF10518">
    <property type="entry name" value="TAT_signal"/>
    <property type="match status" value="1"/>
</dbReference>
<dbReference type="EMBL" id="DXBJ01000033">
    <property type="protein sequence ID" value="HIZ57917.1"/>
    <property type="molecule type" value="Genomic_DNA"/>
</dbReference>
<keyword evidence="4" id="KW-0732">Signal</keyword>
<dbReference type="AlphaFoldDB" id="A0A9D2FGB5"/>
<reference evidence="6" key="2">
    <citation type="submission" date="2021-04" db="EMBL/GenBank/DDBJ databases">
        <authorList>
            <person name="Gilroy R."/>
        </authorList>
    </citation>
    <scope>NUCLEOTIDE SEQUENCE</scope>
    <source>
        <strain evidence="6">ChiBcec16-3735</strain>
    </source>
</reference>
<dbReference type="Proteomes" id="UP000824065">
    <property type="component" value="Unassembled WGS sequence"/>
</dbReference>
<evidence type="ECO:0000259" key="5">
    <source>
        <dbReference type="Pfam" id="PF00496"/>
    </source>
</evidence>
<dbReference type="GO" id="GO:1904680">
    <property type="term" value="F:peptide transmembrane transporter activity"/>
    <property type="evidence" value="ECO:0007669"/>
    <property type="project" value="TreeGrafter"/>
</dbReference>
<evidence type="ECO:0000256" key="1">
    <source>
        <dbReference type="ARBA" id="ARBA00004196"/>
    </source>
</evidence>
<dbReference type="PANTHER" id="PTHR30290:SF10">
    <property type="entry name" value="PERIPLASMIC OLIGOPEPTIDE-BINDING PROTEIN-RELATED"/>
    <property type="match status" value="1"/>
</dbReference>
<evidence type="ECO:0000256" key="2">
    <source>
        <dbReference type="ARBA" id="ARBA00005695"/>
    </source>
</evidence>
<dbReference type="Gene3D" id="3.90.76.10">
    <property type="entry name" value="Dipeptide-binding Protein, Domain 1"/>
    <property type="match status" value="1"/>
</dbReference>
<organism evidence="6 7">
    <name type="scientific">Candidatus Faecalibacterium gallistercoris</name>
    <dbReference type="NCBI Taxonomy" id="2838579"/>
    <lineage>
        <taxon>Bacteria</taxon>
        <taxon>Bacillati</taxon>
        <taxon>Bacillota</taxon>
        <taxon>Clostridia</taxon>
        <taxon>Eubacteriales</taxon>
        <taxon>Oscillospiraceae</taxon>
        <taxon>Faecalibacterium</taxon>
    </lineage>
</organism>
<gene>
    <name evidence="6" type="ORF">H9725_04965</name>
</gene>
<feature type="domain" description="Solute-binding protein family 5" evidence="5">
    <location>
        <begin position="101"/>
        <end position="537"/>
    </location>
</feature>
<dbReference type="InterPro" id="IPR000914">
    <property type="entry name" value="SBP_5_dom"/>
</dbReference>
<evidence type="ECO:0000313" key="7">
    <source>
        <dbReference type="Proteomes" id="UP000824065"/>
    </source>
</evidence>
<dbReference type="InterPro" id="IPR006311">
    <property type="entry name" value="TAT_signal"/>
</dbReference>
<evidence type="ECO:0000256" key="4">
    <source>
        <dbReference type="ARBA" id="ARBA00022729"/>
    </source>
</evidence>